<organism evidence="4 5">
    <name type="scientific">Rhipicephalus microplus</name>
    <name type="common">Cattle tick</name>
    <name type="synonym">Boophilus microplus</name>
    <dbReference type="NCBI Taxonomy" id="6941"/>
    <lineage>
        <taxon>Eukaryota</taxon>
        <taxon>Metazoa</taxon>
        <taxon>Ecdysozoa</taxon>
        <taxon>Arthropoda</taxon>
        <taxon>Chelicerata</taxon>
        <taxon>Arachnida</taxon>
        <taxon>Acari</taxon>
        <taxon>Parasitiformes</taxon>
        <taxon>Ixodida</taxon>
        <taxon>Ixodoidea</taxon>
        <taxon>Ixodidae</taxon>
        <taxon>Rhipicephalinae</taxon>
        <taxon>Rhipicephalus</taxon>
        <taxon>Boophilus</taxon>
    </lineage>
</organism>
<evidence type="ECO:0000313" key="5">
    <source>
        <dbReference type="Proteomes" id="UP000821866"/>
    </source>
</evidence>
<evidence type="ECO:0000256" key="2">
    <source>
        <dbReference type="SAM" id="Phobius"/>
    </source>
</evidence>
<dbReference type="InterPro" id="IPR035684">
    <property type="entry name" value="ArgRS_core"/>
</dbReference>
<sequence>MPVIIRARATRSVRARQLGSEAPEFLEEDEGRKVMFAKDMPVPLTIVKSDGGYTYDTSDMAALRHRVEQEKADWIIYVVDAGQAQHFNTVFACGQRAGYVDISKVRLDHCCFGVVLGEDKKKFKTRSGDTVKLADLLDEGLQRSMQKLLEKERDKVSDDASLRGFLSSCGAMWIAAFSIAGSFLLLCCAF</sequence>
<dbReference type="PANTHER" id="PTHR11956:SF5">
    <property type="entry name" value="ARGININE--TRNA LIGASE, CYTOPLASMIC"/>
    <property type="match status" value="1"/>
</dbReference>
<dbReference type="Proteomes" id="UP000821866">
    <property type="component" value="Chromosome 1"/>
</dbReference>
<keyword evidence="5" id="KW-1185">Reference proteome</keyword>
<accession>A0A9J6F3P4</accession>
<keyword evidence="2" id="KW-0812">Transmembrane</keyword>
<dbReference type="EMBL" id="JABSTU010000001">
    <property type="protein sequence ID" value="KAH8040821.1"/>
    <property type="molecule type" value="Genomic_DNA"/>
</dbReference>
<evidence type="ECO:0000313" key="4">
    <source>
        <dbReference type="EMBL" id="KAH8040821.1"/>
    </source>
</evidence>
<dbReference type="GO" id="GO:0005524">
    <property type="term" value="F:ATP binding"/>
    <property type="evidence" value="ECO:0007669"/>
    <property type="project" value="UniProtKB-KW"/>
</dbReference>
<evidence type="ECO:0000256" key="1">
    <source>
        <dbReference type="RuleBase" id="RU363038"/>
    </source>
</evidence>
<keyword evidence="1" id="KW-0436">Ligase</keyword>
<reference evidence="4" key="1">
    <citation type="journal article" date="2020" name="Cell">
        <title>Large-Scale Comparative Analyses of Tick Genomes Elucidate Their Genetic Diversity and Vector Capacities.</title>
        <authorList>
            <consortium name="Tick Genome and Microbiome Consortium (TIGMIC)"/>
            <person name="Jia N."/>
            <person name="Wang J."/>
            <person name="Shi W."/>
            <person name="Du L."/>
            <person name="Sun Y."/>
            <person name="Zhan W."/>
            <person name="Jiang J.F."/>
            <person name="Wang Q."/>
            <person name="Zhang B."/>
            <person name="Ji P."/>
            <person name="Bell-Sakyi L."/>
            <person name="Cui X.M."/>
            <person name="Yuan T.T."/>
            <person name="Jiang B.G."/>
            <person name="Yang W.F."/>
            <person name="Lam T.T."/>
            <person name="Chang Q.C."/>
            <person name="Ding S.J."/>
            <person name="Wang X.J."/>
            <person name="Zhu J.G."/>
            <person name="Ruan X.D."/>
            <person name="Zhao L."/>
            <person name="Wei J.T."/>
            <person name="Ye R.Z."/>
            <person name="Que T.C."/>
            <person name="Du C.H."/>
            <person name="Zhou Y.H."/>
            <person name="Cheng J.X."/>
            <person name="Dai P.F."/>
            <person name="Guo W.B."/>
            <person name="Han X.H."/>
            <person name="Huang E.J."/>
            <person name="Li L.F."/>
            <person name="Wei W."/>
            <person name="Gao Y.C."/>
            <person name="Liu J.Z."/>
            <person name="Shao H.Z."/>
            <person name="Wang X."/>
            <person name="Wang C.C."/>
            <person name="Yang T.C."/>
            <person name="Huo Q.B."/>
            <person name="Li W."/>
            <person name="Chen H.Y."/>
            <person name="Chen S.E."/>
            <person name="Zhou L.G."/>
            <person name="Ni X.B."/>
            <person name="Tian J.H."/>
            <person name="Sheng Y."/>
            <person name="Liu T."/>
            <person name="Pan Y.S."/>
            <person name="Xia L.Y."/>
            <person name="Li J."/>
            <person name="Zhao F."/>
            <person name="Cao W.C."/>
        </authorList>
    </citation>
    <scope>NUCLEOTIDE SEQUENCE</scope>
    <source>
        <strain evidence="4">Rmic-2018</strain>
    </source>
</reference>
<keyword evidence="1" id="KW-0648">Protein biosynthesis</keyword>
<dbReference type="SUPFAM" id="SSF52374">
    <property type="entry name" value="Nucleotidylyl transferase"/>
    <property type="match status" value="1"/>
</dbReference>
<comment type="caution">
    <text evidence="4">The sequence shown here is derived from an EMBL/GenBank/DDBJ whole genome shotgun (WGS) entry which is preliminary data.</text>
</comment>
<keyword evidence="1" id="KW-0067">ATP-binding</keyword>
<reference evidence="4" key="2">
    <citation type="submission" date="2021-09" db="EMBL/GenBank/DDBJ databases">
        <authorList>
            <person name="Jia N."/>
            <person name="Wang J."/>
            <person name="Shi W."/>
            <person name="Du L."/>
            <person name="Sun Y."/>
            <person name="Zhan W."/>
            <person name="Jiang J."/>
            <person name="Wang Q."/>
            <person name="Zhang B."/>
            <person name="Ji P."/>
            <person name="Sakyi L.B."/>
            <person name="Cui X."/>
            <person name="Yuan T."/>
            <person name="Jiang B."/>
            <person name="Yang W."/>
            <person name="Lam T.T.-Y."/>
            <person name="Chang Q."/>
            <person name="Ding S."/>
            <person name="Wang X."/>
            <person name="Zhu J."/>
            <person name="Ruan X."/>
            <person name="Zhao L."/>
            <person name="Wei J."/>
            <person name="Que T."/>
            <person name="Du C."/>
            <person name="Cheng J."/>
            <person name="Dai P."/>
            <person name="Han X."/>
            <person name="Huang E."/>
            <person name="Gao Y."/>
            <person name="Liu J."/>
            <person name="Shao H."/>
            <person name="Ye R."/>
            <person name="Li L."/>
            <person name="Wei W."/>
            <person name="Wang X."/>
            <person name="Wang C."/>
            <person name="Huo Q."/>
            <person name="Li W."/>
            <person name="Guo W."/>
            <person name="Chen H."/>
            <person name="Chen S."/>
            <person name="Zhou L."/>
            <person name="Zhou L."/>
            <person name="Ni X."/>
            <person name="Tian J."/>
            <person name="Zhou Y."/>
            <person name="Sheng Y."/>
            <person name="Liu T."/>
            <person name="Pan Y."/>
            <person name="Xia L."/>
            <person name="Li J."/>
            <person name="Zhao F."/>
            <person name="Cao W."/>
        </authorList>
    </citation>
    <scope>NUCLEOTIDE SEQUENCE</scope>
    <source>
        <strain evidence="4">Rmic-2018</strain>
        <tissue evidence="4">Larvae</tissue>
    </source>
</reference>
<dbReference type="Pfam" id="PF00750">
    <property type="entry name" value="tRNA-synt_1d"/>
    <property type="match status" value="1"/>
</dbReference>
<feature type="domain" description="Arginyl-tRNA synthetase catalytic core" evidence="3">
    <location>
        <begin position="24"/>
        <end position="161"/>
    </location>
</feature>
<dbReference type="AlphaFoldDB" id="A0A9J6F3P4"/>
<keyword evidence="2" id="KW-0472">Membrane</keyword>
<keyword evidence="2" id="KW-1133">Transmembrane helix</keyword>
<dbReference type="GO" id="GO:0004814">
    <property type="term" value="F:arginine-tRNA ligase activity"/>
    <property type="evidence" value="ECO:0007669"/>
    <property type="project" value="InterPro"/>
</dbReference>
<protein>
    <recommendedName>
        <fullName evidence="3">Arginyl-tRNA synthetase catalytic core domain-containing protein</fullName>
    </recommendedName>
</protein>
<name>A0A9J6F3P4_RHIMP</name>
<gene>
    <name evidence="4" type="ORF">HPB51_012991</name>
</gene>
<dbReference type="VEuPathDB" id="VectorBase:LOC119178148"/>
<dbReference type="InterPro" id="IPR001278">
    <property type="entry name" value="Arg-tRNA-ligase"/>
</dbReference>
<dbReference type="InterPro" id="IPR014729">
    <property type="entry name" value="Rossmann-like_a/b/a_fold"/>
</dbReference>
<dbReference type="GO" id="GO:0006420">
    <property type="term" value="P:arginyl-tRNA aminoacylation"/>
    <property type="evidence" value="ECO:0007669"/>
    <property type="project" value="InterPro"/>
</dbReference>
<proteinExistence type="inferred from homology"/>
<comment type="similarity">
    <text evidence="1">Belongs to the class-I aminoacyl-tRNA synthetase family.</text>
</comment>
<feature type="transmembrane region" description="Helical" evidence="2">
    <location>
        <begin position="170"/>
        <end position="189"/>
    </location>
</feature>
<keyword evidence="1" id="KW-0547">Nucleotide-binding</keyword>
<keyword evidence="1" id="KW-0030">Aminoacyl-tRNA synthetase</keyword>
<evidence type="ECO:0000259" key="3">
    <source>
        <dbReference type="Pfam" id="PF00750"/>
    </source>
</evidence>
<dbReference type="PANTHER" id="PTHR11956">
    <property type="entry name" value="ARGINYL-TRNA SYNTHETASE"/>
    <property type="match status" value="1"/>
</dbReference>
<dbReference type="Gene3D" id="3.40.50.620">
    <property type="entry name" value="HUPs"/>
    <property type="match status" value="1"/>
</dbReference>